<keyword evidence="2" id="KW-1185">Reference proteome</keyword>
<dbReference type="AlphaFoldDB" id="A0A8T0HPP1"/>
<proteinExistence type="predicted"/>
<evidence type="ECO:0000313" key="1">
    <source>
        <dbReference type="EMBL" id="KAG0572854.1"/>
    </source>
</evidence>
<gene>
    <name evidence="1" type="ORF">KC19_VG130300</name>
</gene>
<reference evidence="1" key="1">
    <citation type="submission" date="2020-06" db="EMBL/GenBank/DDBJ databases">
        <title>WGS assembly of Ceratodon purpureus strain R40.</title>
        <authorList>
            <person name="Carey S.B."/>
            <person name="Jenkins J."/>
            <person name="Shu S."/>
            <person name="Lovell J.T."/>
            <person name="Sreedasyam A."/>
            <person name="Maumus F."/>
            <person name="Tiley G.P."/>
            <person name="Fernandez-Pozo N."/>
            <person name="Barry K."/>
            <person name="Chen C."/>
            <person name="Wang M."/>
            <person name="Lipzen A."/>
            <person name="Daum C."/>
            <person name="Saski C.A."/>
            <person name="Payton A.C."/>
            <person name="Mcbreen J.C."/>
            <person name="Conrad R.E."/>
            <person name="Kollar L.M."/>
            <person name="Olsson S."/>
            <person name="Huttunen S."/>
            <person name="Landis J.B."/>
            <person name="Wickett N.J."/>
            <person name="Johnson M.G."/>
            <person name="Rensing S.A."/>
            <person name="Grimwood J."/>
            <person name="Schmutz J."/>
            <person name="Mcdaniel S.F."/>
        </authorList>
    </citation>
    <scope>NUCLEOTIDE SEQUENCE</scope>
    <source>
        <strain evidence="1">R40</strain>
    </source>
</reference>
<organism evidence="1 2">
    <name type="scientific">Ceratodon purpureus</name>
    <name type="common">Fire moss</name>
    <name type="synonym">Dicranum purpureum</name>
    <dbReference type="NCBI Taxonomy" id="3225"/>
    <lineage>
        <taxon>Eukaryota</taxon>
        <taxon>Viridiplantae</taxon>
        <taxon>Streptophyta</taxon>
        <taxon>Embryophyta</taxon>
        <taxon>Bryophyta</taxon>
        <taxon>Bryophytina</taxon>
        <taxon>Bryopsida</taxon>
        <taxon>Dicranidae</taxon>
        <taxon>Pseudoditrichales</taxon>
        <taxon>Ditrichaceae</taxon>
        <taxon>Ceratodon</taxon>
    </lineage>
</organism>
<protein>
    <submittedName>
        <fullName evidence="1">Uncharacterized protein</fullName>
    </submittedName>
</protein>
<accession>A0A8T0HPP1</accession>
<dbReference type="EMBL" id="CM026426">
    <property type="protein sequence ID" value="KAG0572854.1"/>
    <property type="molecule type" value="Genomic_DNA"/>
</dbReference>
<evidence type="ECO:0000313" key="2">
    <source>
        <dbReference type="Proteomes" id="UP000822688"/>
    </source>
</evidence>
<dbReference type="Proteomes" id="UP000822688">
    <property type="component" value="Chromosome V"/>
</dbReference>
<name>A0A8T0HPP1_CERPU</name>
<comment type="caution">
    <text evidence="1">The sequence shown here is derived from an EMBL/GenBank/DDBJ whole genome shotgun (WGS) entry which is preliminary data.</text>
</comment>
<sequence length="133" mass="15243">MDQWSPRTKLRYGLCVEDDQGNIVSVWNFGELDDLLRDFESDDDSEVQRDVYLSENGAELEQDSKLATEDYEGMRVATFGKTELQDVVFPRVSHVSYSDMVQNVLLLLVICVSSNVDSSIFVELLRLLLQMRV</sequence>